<evidence type="ECO:0000256" key="2">
    <source>
        <dbReference type="ARBA" id="ARBA00023125"/>
    </source>
</evidence>
<protein>
    <recommendedName>
        <fullName evidence="5">HTH tetR-type domain-containing protein</fullName>
    </recommendedName>
</protein>
<dbReference type="Pfam" id="PF00440">
    <property type="entry name" value="TetR_N"/>
    <property type="match status" value="1"/>
</dbReference>
<dbReference type="InterPro" id="IPR001647">
    <property type="entry name" value="HTH_TetR"/>
</dbReference>
<dbReference type="SUPFAM" id="SSF48498">
    <property type="entry name" value="Tetracyclin repressor-like, C-terminal domain"/>
    <property type="match status" value="1"/>
</dbReference>
<keyword evidence="3" id="KW-0804">Transcription</keyword>
<dbReference type="Proteomes" id="UP000247099">
    <property type="component" value="Unassembled WGS sequence"/>
</dbReference>
<dbReference type="Pfam" id="PF21993">
    <property type="entry name" value="TetR_C_13_2"/>
    <property type="match status" value="1"/>
</dbReference>
<dbReference type="FunCoup" id="A0A317ZMP9">
    <property type="interactions" value="108"/>
</dbReference>
<feature type="DNA-binding region" description="H-T-H motif" evidence="4">
    <location>
        <begin position="27"/>
        <end position="46"/>
    </location>
</feature>
<dbReference type="InParanoid" id="A0A317ZMP9"/>
<dbReference type="SUPFAM" id="SSF46689">
    <property type="entry name" value="Homeodomain-like"/>
    <property type="match status" value="1"/>
</dbReference>
<evidence type="ECO:0000256" key="1">
    <source>
        <dbReference type="ARBA" id="ARBA00023015"/>
    </source>
</evidence>
<organism evidence="6 7">
    <name type="scientific">Coraliomargarita sinensis</name>
    <dbReference type="NCBI Taxonomy" id="2174842"/>
    <lineage>
        <taxon>Bacteria</taxon>
        <taxon>Pseudomonadati</taxon>
        <taxon>Verrucomicrobiota</taxon>
        <taxon>Opitutia</taxon>
        <taxon>Puniceicoccales</taxon>
        <taxon>Coraliomargaritaceae</taxon>
        <taxon>Coraliomargarita</taxon>
    </lineage>
</organism>
<evidence type="ECO:0000256" key="4">
    <source>
        <dbReference type="PROSITE-ProRule" id="PRU00335"/>
    </source>
</evidence>
<dbReference type="InterPro" id="IPR023772">
    <property type="entry name" value="DNA-bd_HTH_TetR-type_CS"/>
</dbReference>
<comment type="caution">
    <text evidence="6">The sequence shown here is derived from an EMBL/GenBank/DDBJ whole genome shotgun (WGS) entry which is preliminary data.</text>
</comment>
<dbReference type="Gene3D" id="1.10.357.10">
    <property type="entry name" value="Tetracycline Repressor, domain 2"/>
    <property type="match status" value="1"/>
</dbReference>
<evidence type="ECO:0000313" key="7">
    <source>
        <dbReference type="Proteomes" id="UP000247099"/>
    </source>
</evidence>
<dbReference type="InterPro" id="IPR009057">
    <property type="entry name" value="Homeodomain-like_sf"/>
</dbReference>
<dbReference type="RefSeq" id="WP_110129536.1">
    <property type="nucleotide sequence ID" value="NZ_QHJQ01000001.1"/>
</dbReference>
<evidence type="ECO:0000259" key="5">
    <source>
        <dbReference type="PROSITE" id="PS50977"/>
    </source>
</evidence>
<dbReference type="InterPro" id="IPR054156">
    <property type="entry name" value="YxaF_TetR_C"/>
</dbReference>
<dbReference type="GO" id="GO:0003677">
    <property type="term" value="F:DNA binding"/>
    <property type="evidence" value="ECO:0007669"/>
    <property type="project" value="UniProtKB-UniRule"/>
</dbReference>
<dbReference type="PROSITE" id="PS01081">
    <property type="entry name" value="HTH_TETR_1"/>
    <property type="match status" value="1"/>
</dbReference>
<sequence length="190" mass="21466">MAERTKNERILAAAGELFHKRGYAAVSLDEVITASGLSRAEFYRHFSNKSALGCAWLQRLAKGMSVMHDNFMERLPDKDRRLRKYFYAMRNWVESNGYRSCQFANTAAGIDVEEEPDLAELIDQYKRQQRAFFIKLVGTLVDEDQAKRLGTAVFLLFSGAMTEAQNLKATWPLDDALAAAERLCALSSQA</sequence>
<dbReference type="PROSITE" id="PS50977">
    <property type="entry name" value="HTH_TETR_2"/>
    <property type="match status" value="1"/>
</dbReference>
<dbReference type="AlphaFoldDB" id="A0A317ZMP9"/>
<dbReference type="PANTHER" id="PTHR47506:SF3">
    <property type="entry name" value="HTH-TYPE TRANSCRIPTIONAL REGULATOR LMRA"/>
    <property type="match status" value="1"/>
</dbReference>
<keyword evidence="7" id="KW-1185">Reference proteome</keyword>
<dbReference type="PRINTS" id="PR00455">
    <property type="entry name" value="HTHTETR"/>
</dbReference>
<dbReference type="PANTHER" id="PTHR47506">
    <property type="entry name" value="TRANSCRIPTIONAL REGULATORY PROTEIN"/>
    <property type="match status" value="1"/>
</dbReference>
<reference evidence="6 7" key="1">
    <citation type="submission" date="2018-05" db="EMBL/GenBank/DDBJ databases">
        <title>Coraliomargarita sinensis sp. nov., isolated from a marine solar saltern.</title>
        <authorList>
            <person name="Zhou L.Y."/>
        </authorList>
    </citation>
    <scope>NUCLEOTIDE SEQUENCE [LARGE SCALE GENOMIC DNA]</scope>
    <source>
        <strain evidence="6 7">WN38</strain>
    </source>
</reference>
<dbReference type="InterPro" id="IPR036271">
    <property type="entry name" value="Tet_transcr_reg_TetR-rel_C_sf"/>
</dbReference>
<accession>A0A317ZMP9</accession>
<name>A0A317ZMP9_9BACT</name>
<keyword evidence="2 4" id="KW-0238">DNA-binding</keyword>
<dbReference type="EMBL" id="QHJQ01000001">
    <property type="protein sequence ID" value="PXA05457.1"/>
    <property type="molecule type" value="Genomic_DNA"/>
</dbReference>
<evidence type="ECO:0000313" key="6">
    <source>
        <dbReference type="EMBL" id="PXA05457.1"/>
    </source>
</evidence>
<keyword evidence="1" id="KW-0805">Transcription regulation</keyword>
<feature type="domain" description="HTH tetR-type" evidence="5">
    <location>
        <begin position="4"/>
        <end position="64"/>
    </location>
</feature>
<proteinExistence type="predicted"/>
<gene>
    <name evidence="6" type="ORF">DDZ13_00890</name>
</gene>
<dbReference type="OrthoDB" id="116240at2"/>
<evidence type="ECO:0000256" key="3">
    <source>
        <dbReference type="ARBA" id="ARBA00023163"/>
    </source>
</evidence>